<dbReference type="GO" id="GO:0032259">
    <property type="term" value="P:methylation"/>
    <property type="evidence" value="ECO:0007669"/>
    <property type="project" value="UniProtKB-KW"/>
</dbReference>
<comment type="caution">
    <text evidence="2">The sequence shown here is derived from an EMBL/GenBank/DDBJ whole genome shotgun (WGS) entry which is preliminary data.</text>
</comment>
<dbReference type="GO" id="GO:0008168">
    <property type="term" value="F:methyltransferase activity"/>
    <property type="evidence" value="ECO:0007669"/>
    <property type="project" value="UniProtKB-KW"/>
</dbReference>
<dbReference type="Proteomes" id="UP001268256">
    <property type="component" value="Unassembled WGS sequence"/>
</dbReference>
<dbReference type="AlphaFoldDB" id="A0AAE4FT91"/>
<keyword evidence="2" id="KW-0808">Transferase</keyword>
<dbReference type="Gene3D" id="3.40.50.150">
    <property type="entry name" value="Vaccinia Virus protein VP39"/>
    <property type="match status" value="1"/>
</dbReference>
<keyword evidence="2" id="KW-0489">Methyltransferase</keyword>
<dbReference type="Pfam" id="PF05050">
    <property type="entry name" value="Methyltransf_21"/>
    <property type="match status" value="1"/>
</dbReference>
<name>A0AAE4FT91_9CYAN</name>
<dbReference type="EC" id="2.1.1.-" evidence="2"/>
<keyword evidence="3" id="KW-1185">Reference proteome</keyword>
<protein>
    <submittedName>
        <fullName evidence="2">FkbM family methyltransferase</fullName>
        <ecNumber evidence="2">2.1.1.-</ecNumber>
    </submittedName>
</protein>
<dbReference type="RefSeq" id="WP_322878686.1">
    <property type="nucleotide sequence ID" value="NZ_JAVMIP010000012.1"/>
</dbReference>
<organism evidence="2 3">
    <name type="scientific">Pseudocalidococcus azoricus BACA0444</name>
    <dbReference type="NCBI Taxonomy" id="2918990"/>
    <lineage>
        <taxon>Bacteria</taxon>
        <taxon>Bacillati</taxon>
        <taxon>Cyanobacteriota</taxon>
        <taxon>Cyanophyceae</taxon>
        <taxon>Acaryochloridales</taxon>
        <taxon>Thermosynechococcaceae</taxon>
        <taxon>Pseudocalidococcus</taxon>
        <taxon>Pseudocalidococcus azoricus</taxon>
    </lineage>
</organism>
<evidence type="ECO:0000259" key="1">
    <source>
        <dbReference type="Pfam" id="PF05050"/>
    </source>
</evidence>
<dbReference type="NCBIfam" id="TIGR01444">
    <property type="entry name" value="fkbM_fam"/>
    <property type="match status" value="1"/>
</dbReference>
<evidence type="ECO:0000313" key="2">
    <source>
        <dbReference type="EMBL" id="MDS3861443.1"/>
    </source>
</evidence>
<proteinExistence type="predicted"/>
<accession>A0AAE4FT91</accession>
<reference evidence="3" key="1">
    <citation type="submission" date="2023-07" db="EMBL/GenBank/DDBJ databases">
        <authorList>
            <person name="Luz R."/>
            <person name="Cordeiro R."/>
            <person name="Fonseca A."/>
            <person name="Goncalves V."/>
        </authorList>
    </citation>
    <scope>NUCLEOTIDE SEQUENCE [LARGE SCALE GENOMIC DNA]</scope>
    <source>
        <strain evidence="3">BACA0444</strain>
    </source>
</reference>
<feature type="domain" description="Methyltransferase FkbM" evidence="1">
    <location>
        <begin position="326"/>
        <end position="487"/>
    </location>
</feature>
<dbReference type="EMBL" id="JAVMIP010000012">
    <property type="protein sequence ID" value="MDS3861443.1"/>
    <property type="molecule type" value="Genomic_DNA"/>
</dbReference>
<dbReference type="CDD" id="cd02440">
    <property type="entry name" value="AdoMet_MTases"/>
    <property type="match status" value="1"/>
</dbReference>
<dbReference type="PANTHER" id="PTHR34203:SF15">
    <property type="entry name" value="SLL1173 PROTEIN"/>
    <property type="match status" value="1"/>
</dbReference>
<dbReference type="InterPro" id="IPR006342">
    <property type="entry name" value="FkbM_mtfrase"/>
</dbReference>
<evidence type="ECO:0000313" key="3">
    <source>
        <dbReference type="Proteomes" id="UP001268256"/>
    </source>
</evidence>
<dbReference type="InterPro" id="IPR052514">
    <property type="entry name" value="SAM-dependent_MTase"/>
</dbReference>
<dbReference type="PANTHER" id="PTHR34203">
    <property type="entry name" value="METHYLTRANSFERASE, FKBM FAMILY PROTEIN"/>
    <property type="match status" value="1"/>
</dbReference>
<dbReference type="SUPFAM" id="SSF53335">
    <property type="entry name" value="S-adenosyl-L-methionine-dependent methyltransferases"/>
    <property type="match status" value="1"/>
</dbReference>
<gene>
    <name evidence="2" type="ORF">RIF25_11555</name>
</gene>
<sequence length="519" mass="58557">MPEATFNPTETYFSYLEQYQVKLDSDTEAKIKAIIDSTNWDEPITGLDFNNCAVMALIEAENSEESELRETYIGLAVEYLETGSENHPLCLAHALMIELLLQKTNWETLYQTYLGFLQNAYTKTELPGLVYCPLFFARHSREIPNLYAWSNQNENGYLQGILVLFTALQNHIVFYNQLGVLLSQLRQLVSDFSGLLFRLGVSLALKAQTESIAYLHATQTNSSKNPQIIQSLYLAYRDLGNQQQAEYWCKFAQELSKNSQDLNLAWVRIDSSAEFTYLKFDQDICLAVEPSLRSIVTSVLLVEGDWFENELDWWRDYLRPGMTVIDVGANAGVYTFSAAKRVGSIGKVIAIEPFSPCIKLLEQTKAINQFDQVEIFEAAASNHPGQAYLSIRASSELNELITVKPGQEIPANAVTINCLTLDSLLDTDQLSSVDILKIDAEGHELQVLQGAEQIITQFKPIILYENISGTKLASADVSVFLIEHNYELFTYNPLLKTLIPIEDQPMYQSLNIIAQVKIK</sequence>
<dbReference type="InterPro" id="IPR029063">
    <property type="entry name" value="SAM-dependent_MTases_sf"/>
</dbReference>